<keyword evidence="1" id="KW-0500">Molybdenum</keyword>
<proteinExistence type="predicted"/>
<dbReference type="GO" id="GO:0016491">
    <property type="term" value="F:oxidoreductase activity"/>
    <property type="evidence" value="ECO:0007669"/>
    <property type="project" value="UniProtKB-KW"/>
</dbReference>
<dbReference type="SUPFAM" id="SSF56003">
    <property type="entry name" value="Molybdenum cofactor-binding domain"/>
    <property type="match status" value="1"/>
</dbReference>
<dbReference type="Pfam" id="PF20256">
    <property type="entry name" value="MoCoBD_2"/>
    <property type="match status" value="1"/>
</dbReference>
<dbReference type="SMART" id="SM01008">
    <property type="entry name" value="Ald_Xan_dh_C"/>
    <property type="match status" value="1"/>
</dbReference>
<dbReference type="Proteomes" id="UP000321638">
    <property type="component" value="Unassembled WGS sequence"/>
</dbReference>
<dbReference type="InterPro" id="IPR046867">
    <property type="entry name" value="AldOxase/xan_DH_MoCoBD2"/>
</dbReference>
<comment type="caution">
    <text evidence="5">The sequence shown here is derived from an EMBL/GenBank/DDBJ whole genome shotgun (WGS) entry which is preliminary data.</text>
</comment>
<evidence type="ECO:0000313" key="5">
    <source>
        <dbReference type="EMBL" id="TXL75368.1"/>
    </source>
</evidence>
<dbReference type="InterPro" id="IPR037165">
    <property type="entry name" value="AldOxase/xan_DH_Mopterin-bd_sf"/>
</dbReference>
<gene>
    <name evidence="5" type="ORF">FHP25_14085</name>
</gene>
<dbReference type="Gene3D" id="3.90.1170.50">
    <property type="entry name" value="Aldehyde oxidase/xanthine dehydrogenase, a/b hammerhead"/>
    <property type="match status" value="1"/>
</dbReference>
<dbReference type="PANTHER" id="PTHR11908:SF132">
    <property type="entry name" value="ALDEHYDE OXIDASE 1-RELATED"/>
    <property type="match status" value="1"/>
</dbReference>
<dbReference type="EMBL" id="VDUZ01000014">
    <property type="protein sequence ID" value="TXL75368.1"/>
    <property type="molecule type" value="Genomic_DNA"/>
</dbReference>
<comment type="cofactor">
    <cofactor evidence="3">
        <name>Mo-molybdopterin cytosine dinucleotide</name>
        <dbReference type="ChEBI" id="CHEBI:71308"/>
    </cofactor>
</comment>
<dbReference type="InterPro" id="IPR000674">
    <property type="entry name" value="Ald_Oxase/Xan_DH_a/b"/>
</dbReference>
<feature type="domain" description="Aldehyde oxidase/xanthine dehydrogenase a/b hammerhead" evidence="4">
    <location>
        <begin position="25"/>
        <end position="139"/>
    </location>
</feature>
<dbReference type="InterPro" id="IPR016208">
    <property type="entry name" value="Ald_Oxase/xanthine_DH-like"/>
</dbReference>
<dbReference type="AlphaFoldDB" id="A0A5C8PMU3"/>
<dbReference type="InterPro" id="IPR008274">
    <property type="entry name" value="AldOxase/xan_DH_MoCoBD1"/>
</dbReference>
<dbReference type="RefSeq" id="WP_147847582.1">
    <property type="nucleotide sequence ID" value="NZ_VDUZ01000014.1"/>
</dbReference>
<dbReference type="Gene3D" id="3.30.365.10">
    <property type="entry name" value="Aldehyde oxidase/xanthine dehydrogenase, molybdopterin binding domain"/>
    <property type="match status" value="4"/>
</dbReference>
<dbReference type="GO" id="GO:0005506">
    <property type="term" value="F:iron ion binding"/>
    <property type="evidence" value="ECO:0007669"/>
    <property type="project" value="InterPro"/>
</dbReference>
<organism evidence="5 6">
    <name type="scientific">Vineibacter terrae</name>
    <dbReference type="NCBI Taxonomy" id="2586908"/>
    <lineage>
        <taxon>Bacteria</taxon>
        <taxon>Pseudomonadati</taxon>
        <taxon>Pseudomonadota</taxon>
        <taxon>Alphaproteobacteria</taxon>
        <taxon>Hyphomicrobiales</taxon>
        <taxon>Vineibacter</taxon>
    </lineage>
</organism>
<evidence type="ECO:0000256" key="1">
    <source>
        <dbReference type="ARBA" id="ARBA00022505"/>
    </source>
</evidence>
<dbReference type="Pfam" id="PF01315">
    <property type="entry name" value="Ald_Xan_dh_C"/>
    <property type="match status" value="1"/>
</dbReference>
<evidence type="ECO:0000259" key="4">
    <source>
        <dbReference type="SMART" id="SM01008"/>
    </source>
</evidence>
<dbReference type="OrthoDB" id="8123321at2"/>
<dbReference type="InterPro" id="IPR036856">
    <property type="entry name" value="Ald_Oxase/Xan_DH_a/b_sf"/>
</dbReference>
<keyword evidence="6" id="KW-1185">Reference proteome</keyword>
<keyword evidence="2" id="KW-0560">Oxidoreductase</keyword>
<evidence type="ECO:0000256" key="2">
    <source>
        <dbReference type="ARBA" id="ARBA00023002"/>
    </source>
</evidence>
<name>A0A5C8PMU3_9HYPH</name>
<dbReference type="PANTHER" id="PTHR11908">
    <property type="entry name" value="XANTHINE DEHYDROGENASE"/>
    <property type="match status" value="1"/>
</dbReference>
<evidence type="ECO:0000313" key="6">
    <source>
        <dbReference type="Proteomes" id="UP000321638"/>
    </source>
</evidence>
<accession>A0A5C8PMU3</accession>
<dbReference type="Pfam" id="PF02738">
    <property type="entry name" value="MoCoBD_1"/>
    <property type="match status" value="1"/>
</dbReference>
<sequence length="798" mass="85461">MSEARPAERYIGQRLRRREDRRLLIGKGRYVDDIRLPDMLHLAILRSPHAHAVITAVDTSAARSVAGVRLVLSGADLAGKLGSIKPNWVLPGTSVPDRPVVALDRVRFVGECVALAVAQSREAAHDALERIDVRYDPLPAVVDEEAAIADGAPQLHANVRNNITTRYKVGGGDYAAAASQADHVLRLRLVNNRLIPTCMETRAILATPDDDGTLTVYMGSQVPHMHRRWIAETVGIPEHLLRVVAPDIGGGFGAKMHLYPEELLCAWLALQLGTPVKWWESRSESHQATSHGRAHTEHVEVAIRNDGRILGLKVETLGNVGAYLSNMASGGPTVNTVNFGTGTYRIDNYEAIAKVIVTNTVPVDAYRGYGRPEGAYIAERAIEAAARHLGLDPVEVRRLNFVQPSEFPYRPYGSKGVFYDSGNYQGCLDTALAMFDYASRRAEQSRLRADGRYRGIGVAAYTEMCGMGPSRRLGMIGFDRGGWESARLNVDSGGKVTLFSGSMSQGHGHATVLAQIAADALQLPVDHIAVVQGDTRQVQAGHGTFNSRSMAVGGSSVKVCAGRIVAKATRIAANMMEVDEKDVAYDAGRFTVPGTDIAPVTFAAVVRMAYVGHALPAGLEPGLDETLFYDPTGLGAPSGVHMAYVEVDPDTGLVEILDYVAVDDAGTIINPLLAEGQIHGGVVQGIGQALYEGVHYDDNGQLLTGSLLDYAVPRADVLPPIRSSFQQTPSPTNPLGVKGIGESGTIGAPPTIVHAVLDALAPFGITHLDMPLTPHRIWAAIQQAALCHPERSEGSPAA</sequence>
<protein>
    <submittedName>
        <fullName evidence="5">Xanthine dehydrogenase family protein molybdopterin-binding subunit</fullName>
    </submittedName>
</protein>
<dbReference type="FunFam" id="3.30.365.10:FF:000001">
    <property type="entry name" value="Xanthine dehydrogenase oxidase"/>
    <property type="match status" value="1"/>
</dbReference>
<evidence type="ECO:0000256" key="3">
    <source>
        <dbReference type="ARBA" id="ARBA00053029"/>
    </source>
</evidence>
<reference evidence="5 6" key="1">
    <citation type="submission" date="2019-06" db="EMBL/GenBank/DDBJ databases">
        <title>New taxonomy in bacterial strain CC-CFT640, isolated from vineyard.</title>
        <authorList>
            <person name="Lin S.-Y."/>
            <person name="Tsai C.-F."/>
            <person name="Young C.-C."/>
        </authorList>
    </citation>
    <scope>NUCLEOTIDE SEQUENCE [LARGE SCALE GENOMIC DNA]</scope>
    <source>
        <strain evidence="5 6">CC-CFT640</strain>
    </source>
</reference>
<dbReference type="SUPFAM" id="SSF54665">
    <property type="entry name" value="CO dehydrogenase molybdoprotein N-domain-like"/>
    <property type="match status" value="1"/>
</dbReference>